<dbReference type="GO" id="GO:0071108">
    <property type="term" value="P:protein K48-linked deubiquitination"/>
    <property type="evidence" value="ECO:0007669"/>
    <property type="project" value="TreeGrafter"/>
</dbReference>
<feature type="region of interest" description="Disordered" evidence="7">
    <location>
        <begin position="290"/>
        <end position="346"/>
    </location>
</feature>
<feature type="compositionally biased region" description="Basic and acidic residues" evidence="7">
    <location>
        <begin position="413"/>
        <end position="431"/>
    </location>
</feature>
<keyword evidence="4" id="KW-0833">Ubl conjugation pathway</keyword>
<keyword evidence="10" id="KW-1185">Reference proteome</keyword>
<dbReference type="EC" id="3.4.19.12" evidence="2"/>
<dbReference type="GO" id="GO:0043130">
    <property type="term" value="F:ubiquitin binding"/>
    <property type="evidence" value="ECO:0007669"/>
    <property type="project" value="TreeGrafter"/>
</dbReference>
<dbReference type="GO" id="GO:0005634">
    <property type="term" value="C:nucleus"/>
    <property type="evidence" value="ECO:0007669"/>
    <property type="project" value="TreeGrafter"/>
</dbReference>
<sequence length="431" mass="48312">GPRLGPKTPIDAIAAEYTTADPVYVAKTMALPHTYSHYRPVKGDGNCGWRAIGFCYFELLIHTGSREVVQGEQLRLSQLNDFLVNSGGYDPVMFMDFVEETLQLFQNIADNIHNPAAAHTILADTFNDDGSMGVLYHLRLLAASWLKGNREQYDAWCETGIEGYCMSMLEPPDREIEELGIVLLVEVLLRPIGFVLQIAYLDRSAGTEVNTHRFPESGDDGGPFIHLLYRPGHYDILYKRDPVQVQVNRVAFDPTTFGRAPGMPAAWGFENPLVHIPCAAPLSPMAQLADTSWFPEPQPDPSSTPPGAQTASDACTHSTTCSQVSTESQPTPPSATTPTTPTSSIRFSRYQYEEPFDVTSWPEQTTQSLSFKNSHFNKAHYNNPNFTPEEYVPEVIDEAERLERATRKRIRKERRESQHSRDDGSNNRKEK</sequence>
<evidence type="ECO:0000256" key="6">
    <source>
        <dbReference type="ARBA" id="ARBA00022807"/>
    </source>
</evidence>
<dbReference type="Pfam" id="PF10275">
    <property type="entry name" value="Peptidase_C65"/>
    <property type="match status" value="1"/>
</dbReference>
<proteinExistence type="predicted"/>
<dbReference type="EMBL" id="MU032345">
    <property type="protein sequence ID" value="KAF3768548.1"/>
    <property type="molecule type" value="Genomic_DNA"/>
</dbReference>
<comment type="catalytic activity">
    <reaction evidence="1">
        <text>Thiol-dependent hydrolysis of ester, thioester, amide, peptide and isopeptide bonds formed by the C-terminal Gly of ubiquitin (a 76-residue protein attached to proteins as an intracellular targeting signal).</text>
        <dbReference type="EC" id="3.4.19.12"/>
    </reaction>
</comment>
<keyword evidence="6" id="KW-0788">Thiol protease</keyword>
<evidence type="ECO:0000256" key="4">
    <source>
        <dbReference type="ARBA" id="ARBA00022786"/>
    </source>
</evidence>
<dbReference type="Gene3D" id="3.30.200.60">
    <property type="entry name" value="Peptidase C65 Otubain, subdomain 1"/>
    <property type="match status" value="1"/>
</dbReference>
<dbReference type="InterPro" id="IPR019400">
    <property type="entry name" value="Peptidase_C65_otubain"/>
</dbReference>
<feature type="non-terminal residue" evidence="9">
    <location>
        <position position="1"/>
    </location>
</feature>
<name>A0A9P4Y8M7_CRYP1</name>
<feature type="compositionally biased region" description="Polar residues" evidence="7">
    <location>
        <begin position="307"/>
        <end position="324"/>
    </location>
</feature>
<dbReference type="CDD" id="cd22749">
    <property type="entry name" value="Otubain_C65"/>
    <property type="match status" value="1"/>
</dbReference>
<dbReference type="Proteomes" id="UP000803844">
    <property type="component" value="Unassembled WGS sequence"/>
</dbReference>
<dbReference type="InterPro" id="IPR042468">
    <property type="entry name" value="Peptidase_C65_otubain_sub1"/>
</dbReference>
<dbReference type="Gene3D" id="1.20.1300.20">
    <property type="entry name" value="Peptidase C65 Otubain, subdomain 2"/>
    <property type="match status" value="1"/>
</dbReference>
<dbReference type="OrthoDB" id="18915at2759"/>
<organism evidence="9 10">
    <name type="scientific">Cryphonectria parasitica (strain ATCC 38755 / EP155)</name>
    <dbReference type="NCBI Taxonomy" id="660469"/>
    <lineage>
        <taxon>Eukaryota</taxon>
        <taxon>Fungi</taxon>
        <taxon>Dikarya</taxon>
        <taxon>Ascomycota</taxon>
        <taxon>Pezizomycotina</taxon>
        <taxon>Sordariomycetes</taxon>
        <taxon>Sordariomycetidae</taxon>
        <taxon>Diaporthales</taxon>
        <taxon>Cryphonectriaceae</taxon>
        <taxon>Cryphonectria-Endothia species complex</taxon>
        <taxon>Cryphonectria</taxon>
    </lineage>
</organism>
<dbReference type="InterPro" id="IPR038765">
    <property type="entry name" value="Papain-like_cys_pep_sf"/>
</dbReference>
<dbReference type="GO" id="GO:0006508">
    <property type="term" value="P:proteolysis"/>
    <property type="evidence" value="ECO:0007669"/>
    <property type="project" value="UniProtKB-KW"/>
</dbReference>
<gene>
    <name evidence="9" type="ORF">M406DRAFT_249635</name>
</gene>
<dbReference type="GO" id="GO:0004843">
    <property type="term" value="F:cysteine-type deubiquitinase activity"/>
    <property type="evidence" value="ECO:0007669"/>
    <property type="project" value="UniProtKB-EC"/>
</dbReference>
<accession>A0A9P4Y8M7</accession>
<evidence type="ECO:0000256" key="3">
    <source>
        <dbReference type="ARBA" id="ARBA00022670"/>
    </source>
</evidence>
<dbReference type="PANTHER" id="PTHR12931">
    <property type="entry name" value="UBIQUITIN THIOLESTERASE PROTEIN OTUB"/>
    <property type="match status" value="1"/>
</dbReference>
<evidence type="ECO:0000256" key="2">
    <source>
        <dbReference type="ARBA" id="ARBA00012759"/>
    </source>
</evidence>
<feature type="domain" description="OTU" evidence="8">
    <location>
        <begin position="36"/>
        <end position="240"/>
    </location>
</feature>
<feature type="region of interest" description="Disordered" evidence="7">
    <location>
        <begin position="406"/>
        <end position="431"/>
    </location>
</feature>
<evidence type="ECO:0000259" key="8">
    <source>
        <dbReference type="PROSITE" id="PS50802"/>
    </source>
</evidence>
<evidence type="ECO:0000256" key="7">
    <source>
        <dbReference type="SAM" id="MobiDB-lite"/>
    </source>
</evidence>
<protein>
    <recommendedName>
        <fullName evidence="2">ubiquitinyl hydrolase 1</fullName>
        <ecNumber evidence="2">3.4.19.12</ecNumber>
    </recommendedName>
</protein>
<dbReference type="RefSeq" id="XP_040779509.1">
    <property type="nucleotide sequence ID" value="XM_040916627.1"/>
</dbReference>
<dbReference type="SUPFAM" id="SSF54001">
    <property type="entry name" value="Cysteine proteinases"/>
    <property type="match status" value="1"/>
</dbReference>
<dbReference type="InterPro" id="IPR042467">
    <property type="entry name" value="Peptidase_C65_otubain_sub2"/>
</dbReference>
<dbReference type="AlphaFoldDB" id="A0A9P4Y8M7"/>
<evidence type="ECO:0000313" key="9">
    <source>
        <dbReference type="EMBL" id="KAF3768548.1"/>
    </source>
</evidence>
<reference evidence="9" key="1">
    <citation type="journal article" date="2020" name="Phytopathology">
        <title>Genome sequence of the chestnut blight fungus Cryphonectria parasitica EP155: A fundamental resource for an archetypical invasive plant pathogen.</title>
        <authorList>
            <person name="Crouch J.A."/>
            <person name="Dawe A."/>
            <person name="Aerts A."/>
            <person name="Barry K."/>
            <person name="Churchill A.C.L."/>
            <person name="Grimwood J."/>
            <person name="Hillman B."/>
            <person name="Milgroom M.G."/>
            <person name="Pangilinan J."/>
            <person name="Smith M."/>
            <person name="Salamov A."/>
            <person name="Schmutz J."/>
            <person name="Yadav J."/>
            <person name="Grigoriev I.V."/>
            <person name="Nuss D."/>
        </authorList>
    </citation>
    <scope>NUCLEOTIDE SEQUENCE</scope>
    <source>
        <strain evidence="9">EP155</strain>
    </source>
</reference>
<dbReference type="PROSITE" id="PS50802">
    <property type="entry name" value="OTU"/>
    <property type="match status" value="1"/>
</dbReference>
<keyword evidence="3" id="KW-0645">Protease</keyword>
<keyword evidence="5" id="KW-0378">Hydrolase</keyword>
<dbReference type="InterPro" id="IPR003323">
    <property type="entry name" value="OTU_dom"/>
</dbReference>
<comment type="caution">
    <text evidence="9">The sequence shown here is derived from an EMBL/GenBank/DDBJ whole genome shotgun (WGS) entry which is preliminary data.</text>
</comment>
<evidence type="ECO:0000256" key="1">
    <source>
        <dbReference type="ARBA" id="ARBA00000707"/>
    </source>
</evidence>
<dbReference type="GeneID" id="63833756"/>
<evidence type="ECO:0000256" key="5">
    <source>
        <dbReference type="ARBA" id="ARBA00022801"/>
    </source>
</evidence>
<evidence type="ECO:0000313" key="10">
    <source>
        <dbReference type="Proteomes" id="UP000803844"/>
    </source>
</evidence>
<dbReference type="PANTHER" id="PTHR12931:SF15">
    <property type="entry name" value="UBIQUITIN THIOESTERASE OTUBAIN-LIKE"/>
    <property type="match status" value="1"/>
</dbReference>